<protein>
    <submittedName>
        <fullName evidence="1">Uncharacterized protein</fullName>
    </submittedName>
</protein>
<evidence type="ECO:0000313" key="2">
    <source>
        <dbReference type="Proteomes" id="UP001172645"/>
    </source>
</evidence>
<comment type="caution">
    <text evidence="1">The sequence shown here is derived from an EMBL/GenBank/DDBJ whole genome shotgun (WGS) entry which is preliminary data.</text>
</comment>
<reference evidence="1" key="1">
    <citation type="submission" date="2023-06" db="EMBL/GenBank/DDBJ databases">
        <title>Phylogenetic Diversity of Rhizobium strains.</title>
        <authorList>
            <person name="Moura F.T."/>
            <person name="Helene L.C.F."/>
            <person name="Hungria M."/>
        </authorList>
    </citation>
    <scope>NUCLEOTIDE SEQUENCE</scope>
    <source>
        <strain evidence="1">CCGE526</strain>
    </source>
</reference>
<gene>
    <name evidence="1" type="ORF">PY649_06990</name>
</gene>
<proteinExistence type="predicted"/>
<organism evidence="1 2">
    <name type="scientific">Rhizobium mayense</name>
    <dbReference type="NCBI Taxonomy" id="1312184"/>
    <lineage>
        <taxon>Bacteria</taxon>
        <taxon>Pseudomonadati</taxon>
        <taxon>Pseudomonadota</taxon>
        <taxon>Alphaproteobacteria</taxon>
        <taxon>Hyphomicrobiales</taxon>
        <taxon>Rhizobiaceae</taxon>
        <taxon>Rhizobium/Agrobacterium group</taxon>
        <taxon>Rhizobium</taxon>
    </lineage>
</organism>
<sequence>MRLLLLTGDLQTGYRRTEISYTDAEVKNQEVLARALNDRPTEVSYDELAVVGKRLSHDFLLAPKNLRGATGQEFGIEFTSVSYTQHAVPNRVLATTDNVSVWR</sequence>
<dbReference type="Proteomes" id="UP001172645">
    <property type="component" value="Unassembled WGS sequence"/>
</dbReference>
<dbReference type="EMBL" id="JARFYM010000003">
    <property type="protein sequence ID" value="MDL2398630.1"/>
    <property type="molecule type" value="Genomic_DNA"/>
</dbReference>
<name>A0ABT7JSB8_9HYPH</name>
<accession>A0ABT7JSB8</accession>
<dbReference type="RefSeq" id="WP_285867490.1">
    <property type="nucleotide sequence ID" value="NZ_JARFYM010000003.1"/>
</dbReference>
<evidence type="ECO:0000313" key="1">
    <source>
        <dbReference type="EMBL" id="MDL2398630.1"/>
    </source>
</evidence>
<keyword evidence="2" id="KW-1185">Reference proteome</keyword>